<feature type="domain" description="Metallo-beta-lactamase" evidence="1">
    <location>
        <begin position="18"/>
        <end position="216"/>
    </location>
</feature>
<dbReference type="PANTHER" id="PTHR23131:SF0">
    <property type="entry name" value="ENDORIBONUCLEASE LACTB2"/>
    <property type="match status" value="1"/>
</dbReference>
<dbReference type="CDD" id="cd16278">
    <property type="entry name" value="metallo-hydrolase-like_MBL-fold"/>
    <property type="match status" value="1"/>
</dbReference>
<gene>
    <name evidence="2" type="ORF">KVA01_03250</name>
</gene>
<dbReference type="Gene3D" id="1.10.10.10">
    <property type="entry name" value="Winged helix-like DNA-binding domain superfamily/Winged helix DNA-binding domain"/>
    <property type="match status" value="1"/>
</dbReference>
<protein>
    <submittedName>
        <fullName evidence="2">MBL fold metallo-hydrolase</fullName>
    </submittedName>
</protein>
<keyword evidence="2" id="KW-0378">Hydrolase</keyword>
<dbReference type="InterPro" id="IPR001279">
    <property type="entry name" value="Metallo-B-lactamas"/>
</dbReference>
<evidence type="ECO:0000259" key="1">
    <source>
        <dbReference type="SMART" id="SM00849"/>
    </source>
</evidence>
<proteinExistence type="predicted"/>
<dbReference type="Gene3D" id="3.60.15.10">
    <property type="entry name" value="Ribonuclease Z/Hydroxyacylglutathione hydrolase-like"/>
    <property type="match status" value="1"/>
</dbReference>
<dbReference type="InterPro" id="IPR050662">
    <property type="entry name" value="Sec-metab_biosynth-thioest"/>
</dbReference>
<sequence length="291" mass="30393">MSLARPYEAVPGRLHRVTASAGVVLAPNPGPMTLDGTNTWILSGPGEGPEHPNYGYHPSAQGRGEWPGPDVVVVDPGPADEDHLQAVAATGTVVLILVTHHHADHTDGIDRLHEITGAPVRAARPEFCRDSGEPLRDGDSVLAAGICLRVLATPGHTSDSVCLRLPHDIPETVLTGDTVLGRGTTMIDHPDGTLADYLASLDRLSHRAGAVGLPAHGDPLPDLRETCLELIRHRLARLEEVRAVVADLGAGASIGAVTDVVYGDVPAGARHAAERSIAAQLAHLQNGAGRS</sequence>
<dbReference type="Proteomes" id="UP000315730">
    <property type="component" value="Unassembled WGS sequence"/>
</dbReference>
<accession>A0A4Y4D5X4</accession>
<dbReference type="PANTHER" id="PTHR23131">
    <property type="entry name" value="ENDORIBONUCLEASE LACTB2"/>
    <property type="match status" value="1"/>
</dbReference>
<evidence type="ECO:0000313" key="2">
    <source>
        <dbReference type="EMBL" id="GEC98170.1"/>
    </source>
</evidence>
<dbReference type="InterPro" id="IPR036388">
    <property type="entry name" value="WH-like_DNA-bd_sf"/>
</dbReference>
<evidence type="ECO:0000313" key="3">
    <source>
        <dbReference type="Proteomes" id="UP000315730"/>
    </source>
</evidence>
<dbReference type="Pfam" id="PF00753">
    <property type="entry name" value="Lactamase_B"/>
    <property type="match status" value="1"/>
</dbReference>
<comment type="caution">
    <text evidence="2">The sequence shown here is derived from an EMBL/GenBank/DDBJ whole genome shotgun (WGS) entry which is preliminary data.</text>
</comment>
<organism evidence="2 3">
    <name type="scientific">Kocuria varians</name>
    <name type="common">Micrococcus varians</name>
    <dbReference type="NCBI Taxonomy" id="1272"/>
    <lineage>
        <taxon>Bacteria</taxon>
        <taxon>Bacillati</taxon>
        <taxon>Actinomycetota</taxon>
        <taxon>Actinomycetes</taxon>
        <taxon>Micrococcales</taxon>
        <taxon>Micrococcaceae</taxon>
        <taxon>Kocuria</taxon>
    </lineage>
</organism>
<dbReference type="EMBL" id="BJNW01000002">
    <property type="protein sequence ID" value="GEC98170.1"/>
    <property type="molecule type" value="Genomic_DNA"/>
</dbReference>
<dbReference type="GO" id="GO:0016787">
    <property type="term" value="F:hydrolase activity"/>
    <property type="evidence" value="ECO:0007669"/>
    <property type="project" value="UniProtKB-KW"/>
</dbReference>
<keyword evidence="3" id="KW-1185">Reference proteome</keyword>
<reference evidence="2 3" key="1">
    <citation type="submission" date="2019-06" db="EMBL/GenBank/DDBJ databases">
        <title>Whole genome shotgun sequence of Kocuria varians NBRC 15358.</title>
        <authorList>
            <person name="Hosoyama A."/>
            <person name="Uohara A."/>
            <person name="Ohji S."/>
            <person name="Ichikawa N."/>
        </authorList>
    </citation>
    <scope>NUCLEOTIDE SEQUENCE [LARGE SCALE GENOMIC DNA]</scope>
    <source>
        <strain evidence="2 3">NBRC 15358</strain>
    </source>
</reference>
<dbReference type="STRING" id="1272.GCA_900014985_01365"/>
<dbReference type="InterPro" id="IPR036866">
    <property type="entry name" value="RibonucZ/Hydroxyglut_hydro"/>
</dbReference>
<name>A0A4Y4D5X4_KOCVA</name>
<dbReference type="SUPFAM" id="SSF56281">
    <property type="entry name" value="Metallo-hydrolase/oxidoreductase"/>
    <property type="match status" value="1"/>
</dbReference>
<dbReference type="AlphaFoldDB" id="A0A4Y4D5X4"/>
<dbReference type="SMART" id="SM00849">
    <property type="entry name" value="Lactamase_B"/>
    <property type="match status" value="1"/>
</dbReference>